<dbReference type="Proteomes" id="UP000193719">
    <property type="component" value="Unassembled WGS sequence"/>
</dbReference>
<feature type="repeat" description="WD" evidence="4">
    <location>
        <begin position="145"/>
        <end position="177"/>
    </location>
</feature>
<dbReference type="InterPro" id="IPR028608">
    <property type="entry name" value="CIAO1/Cia1"/>
</dbReference>
<dbReference type="FunFam" id="2.130.10.10:FF:000136">
    <property type="entry name" value="Probable cytosolic iron-sulfur protein assembly protein CIAO1"/>
    <property type="match status" value="1"/>
</dbReference>
<dbReference type="Pfam" id="PF00400">
    <property type="entry name" value="WD40"/>
    <property type="match status" value="7"/>
</dbReference>
<feature type="repeat" description="WD" evidence="4">
    <location>
        <begin position="100"/>
        <end position="134"/>
    </location>
</feature>
<dbReference type="InterPro" id="IPR015943">
    <property type="entry name" value="WD40/YVTN_repeat-like_dom_sf"/>
</dbReference>
<dbReference type="InterPro" id="IPR036322">
    <property type="entry name" value="WD40_repeat_dom_sf"/>
</dbReference>
<feature type="repeat" description="WD" evidence="4">
    <location>
        <begin position="10"/>
        <end position="42"/>
    </location>
</feature>
<organism evidence="5 6">
    <name type="scientific">Piromyces finnis</name>
    <dbReference type="NCBI Taxonomy" id="1754191"/>
    <lineage>
        <taxon>Eukaryota</taxon>
        <taxon>Fungi</taxon>
        <taxon>Fungi incertae sedis</taxon>
        <taxon>Chytridiomycota</taxon>
        <taxon>Chytridiomycota incertae sedis</taxon>
        <taxon>Neocallimastigomycetes</taxon>
        <taxon>Neocallimastigales</taxon>
        <taxon>Neocallimastigaceae</taxon>
        <taxon>Piromyces</taxon>
    </lineage>
</organism>
<keyword evidence="6" id="KW-1185">Reference proteome</keyword>
<dbReference type="EMBL" id="MCFH01000004">
    <property type="protein sequence ID" value="ORX58548.1"/>
    <property type="molecule type" value="Genomic_DNA"/>
</dbReference>
<dbReference type="Gene3D" id="2.130.10.10">
    <property type="entry name" value="YVTN repeat-like/Quinoprotein amine dehydrogenase"/>
    <property type="match status" value="1"/>
</dbReference>
<feature type="repeat" description="WD" evidence="4">
    <location>
        <begin position="300"/>
        <end position="331"/>
    </location>
</feature>
<comment type="caution">
    <text evidence="5">The sequence shown here is derived from an EMBL/GenBank/DDBJ whole genome shotgun (WGS) entry which is preliminary data.</text>
</comment>
<gene>
    <name evidence="3" type="primary">CIA1</name>
    <name evidence="5" type="ORF">BCR36DRAFT_343921</name>
</gene>
<feature type="repeat" description="WD" evidence="4">
    <location>
        <begin position="243"/>
        <end position="281"/>
    </location>
</feature>
<feature type="repeat" description="WD" evidence="4">
    <location>
        <begin position="189"/>
        <end position="221"/>
    </location>
</feature>
<dbReference type="SUPFAM" id="SSF50978">
    <property type="entry name" value="WD40 repeat-like"/>
    <property type="match status" value="1"/>
</dbReference>
<comment type="function">
    <text evidence="3">Essential component of the cytosolic iron-sulfur (Fe/S) protein assembly machinery. Required for the maturation of extramitochondrial Fe/S proteins.</text>
</comment>
<dbReference type="GO" id="GO:0097361">
    <property type="term" value="C:cytosolic [4Fe-4S] assembly targeting complex"/>
    <property type="evidence" value="ECO:0007669"/>
    <property type="project" value="EnsemblFungi"/>
</dbReference>
<dbReference type="PROSITE" id="PS50294">
    <property type="entry name" value="WD_REPEATS_REGION"/>
    <property type="match status" value="5"/>
</dbReference>
<dbReference type="CDD" id="cd00200">
    <property type="entry name" value="WD40"/>
    <property type="match status" value="1"/>
</dbReference>
<evidence type="ECO:0000256" key="1">
    <source>
        <dbReference type="ARBA" id="ARBA00022574"/>
    </source>
</evidence>
<feature type="repeat" description="WD" evidence="4">
    <location>
        <begin position="56"/>
        <end position="87"/>
    </location>
</feature>
<dbReference type="GO" id="GO:0016226">
    <property type="term" value="P:iron-sulfur cluster assembly"/>
    <property type="evidence" value="ECO:0007669"/>
    <property type="project" value="UniProtKB-UniRule"/>
</dbReference>
<dbReference type="PANTHER" id="PTHR19920:SF0">
    <property type="entry name" value="CYTOSOLIC IRON-SULFUR PROTEIN ASSEMBLY PROTEIN CIAO1-RELATED"/>
    <property type="match status" value="1"/>
</dbReference>
<dbReference type="OrthoDB" id="284782at2759"/>
<dbReference type="InterPro" id="IPR020472">
    <property type="entry name" value="WD40_PAC1"/>
</dbReference>
<name>A0A1Y1VL96_9FUNG</name>
<dbReference type="InterPro" id="IPR019775">
    <property type="entry name" value="WD40_repeat_CS"/>
</dbReference>
<comment type="similarity">
    <text evidence="3">Belongs to the WD repeat CIA1 family.</text>
</comment>
<keyword evidence="2" id="KW-0677">Repeat</keyword>
<sequence length="331" mass="37484">MDKLELVTVLKGHNDKVWQAKWNSNGSLICSCGADKKVCLYSKGPNGQWNCEVLDEEVHSRTVRSVAFSPDNNFIASSSFDSTTAIWMKNNNEYEYIASLEGHENEVKSVAWSSSGSLLATCSRDKSVWIWEVEGDDDFECLSVLQEHTQDVKMVAWHPFDEVLVSASYDDTIKVWKDNEDDWYCADTLEGHISTVWAVDFDATGDLLVSVSDDMSIRVWKCFKNKETNESKYKPVSVLKGFHTRPIFSVSWSKLNNKIATCGGDNYIRVFELDQENSTEEELKFKLVASKQNGHGQSDINSVMWSTDKENPDLLLSAGDDNNVKIWKLNI</sequence>
<keyword evidence="1 4" id="KW-0853">WD repeat</keyword>
<dbReference type="PANTHER" id="PTHR19920">
    <property type="entry name" value="WD40 PROTEIN CIAO1"/>
    <property type="match status" value="1"/>
</dbReference>
<dbReference type="PROSITE" id="PS51257">
    <property type="entry name" value="PROKAR_LIPOPROTEIN"/>
    <property type="match status" value="1"/>
</dbReference>
<dbReference type="InterPro" id="IPR001680">
    <property type="entry name" value="WD40_rpt"/>
</dbReference>
<evidence type="ECO:0000313" key="6">
    <source>
        <dbReference type="Proteomes" id="UP000193719"/>
    </source>
</evidence>
<reference evidence="5 6" key="2">
    <citation type="submission" date="2016-08" db="EMBL/GenBank/DDBJ databases">
        <title>Pervasive Adenine N6-methylation of Active Genes in Fungi.</title>
        <authorList>
            <consortium name="DOE Joint Genome Institute"/>
            <person name="Mondo S.J."/>
            <person name="Dannebaum R.O."/>
            <person name="Kuo R.C."/>
            <person name="Labutti K."/>
            <person name="Haridas S."/>
            <person name="Kuo A."/>
            <person name="Salamov A."/>
            <person name="Ahrendt S.R."/>
            <person name="Lipzen A."/>
            <person name="Sullivan W."/>
            <person name="Andreopoulos W.B."/>
            <person name="Clum A."/>
            <person name="Lindquist E."/>
            <person name="Daum C."/>
            <person name="Ramamoorthy G.K."/>
            <person name="Gryganskyi A."/>
            <person name="Culley D."/>
            <person name="Magnuson J.K."/>
            <person name="James T.Y."/>
            <person name="O'Malley M.A."/>
            <person name="Stajich J.E."/>
            <person name="Spatafora J.W."/>
            <person name="Visel A."/>
            <person name="Grigoriev I.V."/>
        </authorList>
    </citation>
    <scope>NUCLEOTIDE SEQUENCE [LARGE SCALE GENOMIC DNA]</scope>
    <source>
        <strain evidence="6">finn</strain>
    </source>
</reference>
<dbReference type="STRING" id="1754191.A0A1Y1VL96"/>
<evidence type="ECO:0000256" key="2">
    <source>
        <dbReference type="ARBA" id="ARBA00022737"/>
    </source>
</evidence>
<dbReference type="PROSITE" id="PS50082">
    <property type="entry name" value="WD_REPEATS_2"/>
    <property type="match status" value="7"/>
</dbReference>
<dbReference type="HAMAP" id="MF_03037">
    <property type="entry name" value="ciao1"/>
    <property type="match status" value="1"/>
</dbReference>
<dbReference type="GO" id="GO:0005829">
    <property type="term" value="C:cytosol"/>
    <property type="evidence" value="ECO:0007669"/>
    <property type="project" value="EnsemblFungi"/>
</dbReference>
<dbReference type="PROSITE" id="PS00678">
    <property type="entry name" value="WD_REPEATS_1"/>
    <property type="match status" value="1"/>
</dbReference>
<evidence type="ECO:0000313" key="5">
    <source>
        <dbReference type="EMBL" id="ORX58548.1"/>
    </source>
</evidence>
<evidence type="ECO:0000256" key="3">
    <source>
        <dbReference type="HAMAP-Rule" id="MF_03037"/>
    </source>
</evidence>
<accession>A0A1Y1VL96</accession>
<dbReference type="PRINTS" id="PR00320">
    <property type="entry name" value="GPROTEINBRPT"/>
</dbReference>
<evidence type="ECO:0000256" key="4">
    <source>
        <dbReference type="PROSITE-ProRule" id="PRU00221"/>
    </source>
</evidence>
<dbReference type="SMART" id="SM00320">
    <property type="entry name" value="WD40"/>
    <property type="match status" value="7"/>
</dbReference>
<protein>
    <recommendedName>
        <fullName evidence="3">Probable cytosolic iron-sulfur protein assembly protein 1</fullName>
    </recommendedName>
</protein>
<proteinExistence type="inferred from homology"/>
<reference evidence="5 6" key="1">
    <citation type="submission" date="2016-08" db="EMBL/GenBank/DDBJ databases">
        <title>Genomes of anaerobic fungi encode conserved fungal cellulosomes for biomass hydrolysis.</title>
        <authorList>
            <consortium name="DOE Joint Genome Institute"/>
            <person name="Haitjema C.H."/>
            <person name="Gilmore S.P."/>
            <person name="Henske J.K."/>
            <person name="Solomon K.V."/>
            <person name="De Groot R."/>
            <person name="Kuo A."/>
            <person name="Mondo S.J."/>
            <person name="Salamov A.A."/>
            <person name="Labutti K."/>
            <person name="Zhao Z."/>
            <person name="Chiniquy J."/>
            <person name="Barry K."/>
            <person name="Brewer H.M."/>
            <person name="Purvine S.O."/>
            <person name="Wright A.T."/>
            <person name="Boxma B."/>
            <person name="Van Alen T."/>
            <person name="Hackstein J.H."/>
            <person name="Baker S.E."/>
            <person name="Grigoriev I.V."/>
            <person name="O'Malley M.A."/>
        </authorList>
    </citation>
    <scope>NUCLEOTIDE SEQUENCE [LARGE SCALE GENOMIC DNA]</scope>
    <source>
        <strain evidence="6">finn</strain>
    </source>
</reference>
<dbReference type="AlphaFoldDB" id="A0A1Y1VL96"/>
<dbReference type="GO" id="GO:0005634">
    <property type="term" value="C:nucleus"/>
    <property type="evidence" value="ECO:0007669"/>
    <property type="project" value="EnsemblFungi"/>
</dbReference>
<dbReference type="GO" id="GO:0002098">
    <property type="term" value="P:tRNA wobble uridine modification"/>
    <property type="evidence" value="ECO:0007669"/>
    <property type="project" value="EnsemblFungi"/>
</dbReference>